<keyword evidence="2" id="KW-1185">Reference proteome</keyword>
<evidence type="ECO:0000313" key="2">
    <source>
        <dbReference type="Proteomes" id="UP001596398"/>
    </source>
</evidence>
<name>A0ABD5ZSR9_9EURY</name>
<dbReference type="Proteomes" id="UP001596398">
    <property type="component" value="Unassembled WGS sequence"/>
</dbReference>
<dbReference type="EMBL" id="JBHTAP010000002">
    <property type="protein sequence ID" value="MFC7236624.1"/>
    <property type="molecule type" value="Genomic_DNA"/>
</dbReference>
<sequence>MDSDELIRHVAGDLELYVQSGTVNPDVVGDALADAAFGERIAGFGDLLYLHLLLDAETVAFAEKLPGRLRSLNTGTKTERTLVRSEVSERIDWGETIQARNERNPDDTTLFVTQSRYENYDLAENIVLKRAANILERGLRLWEEELQQYDWDSGWTDDILERTRATLERNRNLDRIREPETNEPSSRMLTTALQAREPLYRDAAEVVIRYNGTVGGQSDPELIEELLKKTLIVPLDDNGGPSRMYSTLFELYILFAVIRGLERQLDQAASVSPIAADRGAVATFSLGPNTTIRVYYEQAATADGFSFLGHGGSDPTRREEVQRRYVETVKMLPGAGGKTATNRPDVLLVVEHEEAVVPQLAFPIEGKYQDSAHGDQTVKQGIREALEYIAYMRHDGVLVHPDKREWYGAAESPQGAVAFNDRAETVGSVTTPALELFEASAAQAGGEAAMERWLERVRLTLGMPE</sequence>
<comment type="caution">
    <text evidence="1">The sequence shown here is derived from an EMBL/GenBank/DDBJ whole genome shotgun (WGS) entry which is preliminary data.</text>
</comment>
<evidence type="ECO:0000313" key="1">
    <source>
        <dbReference type="EMBL" id="MFC7236624.1"/>
    </source>
</evidence>
<gene>
    <name evidence="1" type="ORF">ACFQJ4_15090</name>
</gene>
<evidence type="ECO:0008006" key="3">
    <source>
        <dbReference type="Google" id="ProtNLM"/>
    </source>
</evidence>
<organism evidence="1 2">
    <name type="scientific">Halosegnis marinus</name>
    <dbReference type="NCBI Taxonomy" id="3034023"/>
    <lineage>
        <taxon>Archaea</taxon>
        <taxon>Methanobacteriati</taxon>
        <taxon>Methanobacteriota</taxon>
        <taxon>Stenosarchaea group</taxon>
        <taxon>Halobacteria</taxon>
        <taxon>Halobacteriales</taxon>
        <taxon>Natronomonadaceae</taxon>
        <taxon>Halosegnis</taxon>
    </lineage>
</organism>
<dbReference type="AlphaFoldDB" id="A0ABD5ZSR9"/>
<accession>A0ABD5ZSR9</accession>
<protein>
    <recommendedName>
        <fullName evidence="3">Restriction endonuclease</fullName>
    </recommendedName>
</protein>
<dbReference type="RefSeq" id="WP_276236320.1">
    <property type="nucleotide sequence ID" value="NZ_CP119803.1"/>
</dbReference>
<proteinExistence type="predicted"/>
<dbReference type="GeneID" id="79268363"/>
<reference evidence="1 2" key="1">
    <citation type="journal article" date="2019" name="Int. J. Syst. Evol. Microbiol.">
        <title>The Global Catalogue of Microorganisms (GCM) 10K type strain sequencing project: providing services to taxonomists for standard genome sequencing and annotation.</title>
        <authorList>
            <consortium name="The Broad Institute Genomics Platform"/>
            <consortium name="The Broad Institute Genome Sequencing Center for Infectious Disease"/>
            <person name="Wu L."/>
            <person name="Ma J."/>
        </authorList>
    </citation>
    <scope>NUCLEOTIDE SEQUENCE [LARGE SCALE GENOMIC DNA]</scope>
    <source>
        <strain evidence="1 2">DT85</strain>
    </source>
</reference>